<accession>A0A1S1LLZ5</accession>
<sequence>MEIRDSARKHGIADEDMLHAAQNPIRVIEQEYNGQTRLLIIGADRSARLLEIVVMADEPIRIIHADILRPKFYDYL</sequence>
<evidence type="ECO:0008006" key="3">
    <source>
        <dbReference type="Google" id="ProtNLM"/>
    </source>
</evidence>
<evidence type="ECO:0000313" key="2">
    <source>
        <dbReference type="Proteomes" id="UP000180043"/>
    </source>
</evidence>
<comment type="caution">
    <text evidence="1">The sequence shown here is derived from an EMBL/GenBank/DDBJ whole genome shotgun (WGS) entry which is preliminary data.</text>
</comment>
<reference evidence="1 2" key="1">
    <citation type="submission" date="2016-10" db="EMBL/GenBank/DDBJ databases">
        <title>Evaluation of Human, Veterinary and Environmental Mycobacterium chelonae Isolates by Core Genome Phylogenomic Analysis, Targeted Gene Comparison, and Anti-microbial Susceptibility Patterns: A Tale of Mistaken Identities.</title>
        <authorList>
            <person name="Fogelson S.B."/>
            <person name="Camus A.C."/>
            <person name="Lorenz W."/>
            <person name="Vasireddy R."/>
            <person name="Vasireddy S."/>
            <person name="Smith T."/>
            <person name="Brown-Elliott B.A."/>
            <person name="Wallace R.J.Jr."/>
            <person name="Hasan N.A."/>
            <person name="Reischl U."/>
            <person name="Sanchez S."/>
        </authorList>
    </citation>
    <scope>NUCLEOTIDE SEQUENCE [LARGE SCALE GENOMIC DNA]</scope>
    <source>
        <strain evidence="1 2">15515</strain>
    </source>
</reference>
<gene>
    <name evidence="1" type="ORF">BKG82_23060</name>
</gene>
<name>A0A1S1LLZ5_MYCCH</name>
<organism evidence="1 2">
    <name type="scientific">Mycobacteroides chelonae</name>
    <name type="common">Mycobacterium chelonae</name>
    <dbReference type="NCBI Taxonomy" id="1774"/>
    <lineage>
        <taxon>Bacteria</taxon>
        <taxon>Bacillati</taxon>
        <taxon>Actinomycetota</taxon>
        <taxon>Actinomycetes</taxon>
        <taxon>Mycobacteriales</taxon>
        <taxon>Mycobacteriaceae</taxon>
        <taxon>Mycobacteroides</taxon>
    </lineage>
</organism>
<dbReference type="Proteomes" id="UP000180043">
    <property type="component" value="Unassembled WGS sequence"/>
</dbReference>
<dbReference type="AlphaFoldDB" id="A0A1S1LLZ5"/>
<proteinExistence type="predicted"/>
<dbReference type="RefSeq" id="WP_070947695.1">
    <property type="nucleotide sequence ID" value="NZ_MLIQ01000023.1"/>
</dbReference>
<evidence type="ECO:0000313" key="1">
    <source>
        <dbReference type="EMBL" id="OHU51479.1"/>
    </source>
</evidence>
<protein>
    <recommendedName>
        <fullName evidence="3">Toxin</fullName>
    </recommendedName>
</protein>
<dbReference type="EMBL" id="MLIQ01000023">
    <property type="protein sequence ID" value="OHU51479.1"/>
    <property type="molecule type" value="Genomic_DNA"/>
</dbReference>